<keyword evidence="6 8" id="KW-0560">Oxidoreductase</keyword>
<evidence type="ECO:0000256" key="3">
    <source>
        <dbReference type="ARBA" id="ARBA00011738"/>
    </source>
</evidence>
<dbReference type="InterPro" id="IPR013786">
    <property type="entry name" value="AcylCoA_DH/ox_N"/>
</dbReference>
<dbReference type="PANTHER" id="PTHR48083:SF13">
    <property type="entry name" value="ACYL-COA DEHYDROGENASE FAMILY MEMBER 11"/>
    <property type="match status" value="1"/>
</dbReference>
<keyword evidence="5 8" id="KW-0274">FAD</keyword>
<dbReference type="Proteomes" id="UP000467385">
    <property type="component" value="Chromosome"/>
</dbReference>
<comment type="subunit">
    <text evidence="3">Homodimer.</text>
</comment>
<dbReference type="InterPro" id="IPR009100">
    <property type="entry name" value="AcylCoA_DH/oxidase_NM_dom_sf"/>
</dbReference>
<evidence type="ECO:0000259" key="11">
    <source>
        <dbReference type="Pfam" id="PF02771"/>
    </source>
</evidence>
<dbReference type="Pfam" id="PF02771">
    <property type="entry name" value="Acyl-CoA_dh_N"/>
    <property type="match status" value="1"/>
</dbReference>
<dbReference type="InterPro" id="IPR006091">
    <property type="entry name" value="Acyl-CoA_Oxase/DH_mid-dom"/>
</dbReference>
<evidence type="ECO:0000256" key="8">
    <source>
        <dbReference type="RuleBase" id="RU362125"/>
    </source>
</evidence>
<evidence type="ECO:0000256" key="1">
    <source>
        <dbReference type="ARBA" id="ARBA00001974"/>
    </source>
</evidence>
<organism evidence="12 13">
    <name type="scientific">Mycobacterium conspicuum</name>
    <dbReference type="NCBI Taxonomy" id="44010"/>
    <lineage>
        <taxon>Bacteria</taxon>
        <taxon>Bacillati</taxon>
        <taxon>Actinomycetota</taxon>
        <taxon>Actinomycetes</taxon>
        <taxon>Mycobacteriales</taxon>
        <taxon>Mycobacteriaceae</taxon>
        <taxon>Mycobacterium</taxon>
    </lineage>
</organism>
<evidence type="ECO:0000256" key="4">
    <source>
        <dbReference type="ARBA" id="ARBA00022630"/>
    </source>
</evidence>
<evidence type="ECO:0000259" key="9">
    <source>
        <dbReference type="Pfam" id="PF00441"/>
    </source>
</evidence>
<dbReference type="SUPFAM" id="SSF47203">
    <property type="entry name" value="Acyl-CoA dehydrogenase C-terminal domain-like"/>
    <property type="match status" value="1"/>
</dbReference>
<comment type="cofactor">
    <cofactor evidence="1 8">
        <name>FAD</name>
        <dbReference type="ChEBI" id="CHEBI:57692"/>
    </cofactor>
</comment>
<protein>
    <submittedName>
        <fullName evidence="12">Acyl-CoA dehydrogenase</fullName>
    </submittedName>
</protein>
<proteinExistence type="inferred from homology"/>
<dbReference type="AlphaFoldDB" id="A0A1X1THE5"/>
<dbReference type="InterPro" id="IPR037069">
    <property type="entry name" value="AcylCoA_DH/ox_N_sf"/>
</dbReference>
<evidence type="ECO:0000259" key="10">
    <source>
        <dbReference type="Pfam" id="PF02770"/>
    </source>
</evidence>
<dbReference type="STRING" id="44010.AWC00_09790"/>
<evidence type="ECO:0000256" key="2">
    <source>
        <dbReference type="ARBA" id="ARBA00009347"/>
    </source>
</evidence>
<feature type="domain" description="Acyl-CoA dehydrogenase/oxidase N-terminal" evidence="11">
    <location>
        <begin position="18"/>
        <end position="126"/>
    </location>
</feature>
<feature type="domain" description="Acyl-CoA dehydrogenase/oxidase C-terminal" evidence="9">
    <location>
        <begin position="245"/>
        <end position="396"/>
    </location>
</feature>
<dbReference type="GO" id="GO:0005737">
    <property type="term" value="C:cytoplasm"/>
    <property type="evidence" value="ECO:0007669"/>
    <property type="project" value="TreeGrafter"/>
</dbReference>
<reference evidence="12 13" key="1">
    <citation type="journal article" date="2019" name="Emerg. Microbes Infect.">
        <title>Comprehensive subspecies identification of 175 nontuberculous mycobacteria species based on 7547 genomic profiles.</title>
        <authorList>
            <person name="Matsumoto Y."/>
            <person name="Kinjo T."/>
            <person name="Motooka D."/>
            <person name="Nabeya D."/>
            <person name="Jung N."/>
            <person name="Uechi K."/>
            <person name="Horii T."/>
            <person name="Iida T."/>
            <person name="Fujita J."/>
            <person name="Nakamura S."/>
        </authorList>
    </citation>
    <scope>NUCLEOTIDE SEQUENCE [LARGE SCALE GENOMIC DNA]</scope>
    <source>
        <strain evidence="12 13">JCM 14738</strain>
    </source>
</reference>
<name>A0A1X1THE5_9MYCO</name>
<gene>
    <name evidence="12" type="primary">acd_1</name>
    <name evidence="12" type="ORF">MCNS_11690</name>
</gene>
<dbReference type="InterPro" id="IPR050741">
    <property type="entry name" value="Acyl-CoA_dehydrogenase"/>
</dbReference>
<dbReference type="GO" id="GO:0050660">
    <property type="term" value="F:flavin adenine dinucleotide binding"/>
    <property type="evidence" value="ECO:0007669"/>
    <property type="project" value="InterPro"/>
</dbReference>
<dbReference type="InterPro" id="IPR046373">
    <property type="entry name" value="Acyl-CoA_Oxase/DH_mid-dom_sf"/>
</dbReference>
<dbReference type="RefSeq" id="WP_085232382.1">
    <property type="nucleotide sequence ID" value="NZ_AP022613.1"/>
</dbReference>
<dbReference type="PANTHER" id="PTHR48083">
    <property type="entry name" value="MEDIUM-CHAIN SPECIFIC ACYL-COA DEHYDROGENASE, MITOCHONDRIAL-RELATED"/>
    <property type="match status" value="1"/>
</dbReference>
<comment type="similarity">
    <text evidence="2 8">Belongs to the acyl-CoA dehydrogenase family.</text>
</comment>
<evidence type="ECO:0000313" key="12">
    <source>
        <dbReference type="EMBL" id="BBZ38106.1"/>
    </source>
</evidence>
<evidence type="ECO:0000313" key="13">
    <source>
        <dbReference type="Proteomes" id="UP000467385"/>
    </source>
</evidence>
<keyword evidence="13" id="KW-1185">Reference proteome</keyword>
<dbReference type="EMBL" id="AP022613">
    <property type="protein sequence ID" value="BBZ38106.1"/>
    <property type="molecule type" value="Genomic_DNA"/>
</dbReference>
<evidence type="ECO:0000256" key="5">
    <source>
        <dbReference type="ARBA" id="ARBA00022827"/>
    </source>
</evidence>
<comment type="catalytic activity">
    <reaction evidence="7">
        <text>a 2,3-saturated acyl-CoA + A = a 2,3-dehydroacyl-CoA + AH2</text>
        <dbReference type="Rhea" id="RHEA:48608"/>
        <dbReference type="ChEBI" id="CHEBI:13193"/>
        <dbReference type="ChEBI" id="CHEBI:17499"/>
        <dbReference type="ChEBI" id="CHEBI:60015"/>
        <dbReference type="ChEBI" id="CHEBI:65111"/>
    </reaction>
</comment>
<dbReference type="InterPro" id="IPR036250">
    <property type="entry name" value="AcylCo_DH-like_C"/>
</dbReference>
<dbReference type="FunFam" id="2.40.110.10:FF:000002">
    <property type="entry name" value="Acyl-CoA dehydrogenase fadE12"/>
    <property type="match status" value="1"/>
</dbReference>
<evidence type="ECO:0000256" key="6">
    <source>
        <dbReference type="ARBA" id="ARBA00023002"/>
    </source>
</evidence>
<sequence length="433" mass="47887">MAWDFETDPDFAEKLTWMREFIDTEVIPLEPILPEVPTSEWAAVKRMLQDRVKAQGLWGMFLDPSLGGSGAGQLKLALMSEIIGRCMVSMELFGVQAPDSGNMELLAHGADEAQKQRWLYPNLRGEISSAFALTEPFLAGADPTVIDTTAVPDGDSWVINGHKWFTTNASCADIVLVVAETDPAGRPHRHASIFVVPAGTPGMQILREIPTMGHPDPEYGRRGNHAEVVFHECRVPGDHLIGARGEGFRLAQQRLGGGRIHHAMRWLGQAQRALDIMGERAVSRRSHGRLLGEHQMVQDYIALSHTEIQAARLLTFQTAWKMDRDGASAVRAELGMVKAHVSKVVLAVLDRAIQVCGALGYSGDLPVEQWYRMTRFGSIGDGPDELHKSVLARHVLKKYRPVEGWPTEHLPSRRPAAQRKWAELCEQAGVGRS</sequence>
<dbReference type="Gene3D" id="1.20.140.10">
    <property type="entry name" value="Butyryl-CoA Dehydrogenase, subunit A, domain 3"/>
    <property type="match status" value="1"/>
</dbReference>
<dbReference type="GO" id="GO:0033539">
    <property type="term" value="P:fatty acid beta-oxidation using acyl-CoA dehydrogenase"/>
    <property type="evidence" value="ECO:0007669"/>
    <property type="project" value="TreeGrafter"/>
</dbReference>
<feature type="domain" description="Acyl-CoA oxidase/dehydrogenase middle" evidence="10">
    <location>
        <begin position="130"/>
        <end position="215"/>
    </location>
</feature>
<dbReference type="Gene3D" id="2.40.110.10">
    <property type="entry name" value="Butyryl-CoA Dehydrogenase, subunit A, domain 2"/>
    <property type="match status" value="1"/>
</dbReference>
<evidence type="ECO:0000256" key="7">
    <source>
        <dbReference type="ARBA" id="ARBA00052546"/>
    </source>
</evidence>
<dbReference type="OrthoDB" id="8876745at2"/>
<dbReference type="Gene3D" id="1.10.540.10">
    <property type="entry name" value="Acyl-CoA dehydrogenase/oxidase, N-terminal domain"/>
    <property type="match status" value="1"/>
</dbReference>
<dbReference type="InterPro" id="IPR009075">
    <property type="entry name" value="AcylCo_DH/oxidase_C"/>
</dbReference>
<keyword evidence="4 8" id="KW-0285">Flavoprotein</keyword>
<dbReference type="Pfam" id="PF02770">
    <property type="entry name" value="Acyl-CoA_dh_M"/>
    <property type="match status" value="1"/>
</dbReference>
<dbReference type="GO" id="GO:0003995">
    <property type="term" value="F:acyl-CoA dehydrogenase activity"/>
    <property type="evidence" value="ECO:0007669"/>
    <property type="project" value="TreeGrafter"/>
</dbReference>
<dbReference type="Pfam" id="PF00441">
    <property type="entry name" value="Acyl-CoA_dh_1"/>
    <property type="match status" value="1"/>
</dbReference>
<dbReference type="SUPFAM" id="SSF56645">
    <property type="entry name" value="Acyl-CoA dehydrogenase NM domain-like"/>
    <property type="match status" value="1"/>
</dbReference>
<accession>A0A1X1THE5</accession>